<dbReference type="EMBL" id="ML733397">
    <property type="protein sequence ID" value="KAB8224833.1"/>
    <property type="molecule type" value="Genomic_DNA"/>
</dbReference>
<sequence>MCMCMCVFMSSSCLLLIYIFVLCLWLFVQLWYLVLLSVISRNITEVSFYGNIRHAHLIDSWVRNYESSPKTQTRNR</sequence>
<protein>
    <submittedName>
        <fullName evidence="2">Uncharacterized protein</fullName>
    </submittedName>
</protein>
<evidence type="ECO:0000313" key="3">
    <source>
        <dbReference type="Proteomes" id="UP000326799"/>
    </source>
</evidence>
<feature type="transmembrane region" description="Helical" evidence="1">
    <location>
        <begin position="12"/>
        <end position="34"/>
    </location>
</feature>
<reference evidence="2 3" key="1">
    <citation type="submission" date="2019-04" db="EMBL/GenBank/DDBJ databases">
        <title>Fungal friends and foes A comparative genomics study of 23 Aspergillus species from section Flavi.</title>
        <authorList>
            <consortium name="DOE Joint Genome Institute"/>
            <person name="Kjaerbolling I."/>
            <person name="Vesth T.C."/>
            <person name="Frisvad J.C."/>
            <person name="Nybo J.L."/>
            <person name="Theobald S."/>
            <person name="Kildgaard S."/>
            <person name="Petersen T.I."/>
            <person name="Kuo A."/>
            <person name="Sato A."/>
            <person name="Lyhne E.K."/>
            <person name="Kogle M.E."/>
            <person name="Wiebenga A."/>
            <person name="Kun R.S."/>
            <person name="Lubbers R.J."/>
            <person name="Makela M.R."/>
            <person name="Barry K."/>
            <person name="Chovatia M."/>
            <person name="Clum A."/>
            <person name="Daum C."/>
            <person name="Haridas S."/>
            <person name="He G."/>
            <person name="LaButti K."/>
            <person name="Lipzen A."/>
            <person name="Mondo S."/>
            <person name="Pangilinan J."/>
            <person name="Riley R."/>
            <person name="Salamov A."/>
            <person name="Simmons B.A."/>
            <person name="Magnuson J.K."/>
            <person name="Henrissat B."/>
            <person name="Mortensen U.H."/>
            <person name="Larsen T.O."/>
            <person name="De vries R.P."/>
            <person name="Grigoriev I.V."/>
            <person name="Machida M."/>
            <person name="Baker S.E."/>
            <person name="Andersen M.R."/>
        </authorList>
    </citation>
    <scope>NUCLEOTIDE SEQUENCE [LARGE SCALE GENOMIC DNA]</scope>
    <source>
        <strain evidence="2 3">CBS 126849</strain>
    </source>
</reference>
<keyword evidence="3" id="KW-1185">Reference proteome</keyword>
<name>A0A5N6F702_9EURO</name>
<keyword evidence="1" id="KW-1133">Transmembrane helix</keyword>
<evidence type="ECO:0000313" key="2">
    <source>
        <dbReference type="EMBL" id="KAB8224833.1"/>
    </source>
</evidence>
<keyword evidence="1" id="KW-0812">Transmembrane</keyword>
<dbReference type="AlphaFoldDB" id="A0A5N6F702"/>
<evidence type="ECO:0000256" key="1">
    <source>
        <dbReference type="SAM" id="Phobius"/>
    </source>
</evidence>
<organism evidence="2 3">
    <name type="scientific">Aspergillus novoparasiticus</name>
    <dbReference type="NCBI Taxonomy" id="986946"/>
    <lineage>
        <taxon>Eukaryota</taxon>
        <taxon>Fungi</taxon>
        <taxon>Dikarya</taxon>
        <taxon>Ascomycota</taxon>
        <taxon>Pezizomycotina</taxon>
        <taxon>Eurotiomycetes</taxon>
        <taxon>Eurotiomycetidae</taxon>
        <taxon>Eurotiales</taxon>
        <taxon>Aspergillaceae</taxon>
        <taxon>Aspergillus</taxon>
        <taxon>Aspergillus subgen. Circumdati</taxon>
    </lineage>
</organism>
<proteinExistence type="predicted"/>
<gene>
    <name evidence="2" type="ORF">BDV33DRAFT_164788</name>
</gene>
<accession>A0A5N6F702</accession>
<dbReference type="Proteomes" id="UP000326799">
    <property type="component" value="Unassembled WGS sequence"/>
</dbReference>
<keyword evidence="1" id="KW-0472">Membrane</keyword>